<dbReference type="GO" id="GO:0016787">
    <property type="term" value="F:hydrolase activity"/>
    <property type="evidence" value="ECO:0007669"/>
    <property type="project" value="UniProtKB-KW"/>
</dbReference>
<dbReference type="Proteomes" id="UP000680279">
    <property type="component" value="Unassembled WGS sequence"/>
</dbReference>
<feature type="domain" description="AB hydrolase-1" evidence="1">
    <location>
        <begin position="14"/>
        <end position="115"/>
    </location>
</feature>
<evidence type="ECO:0000259" key="1">
    <source>
        <dbReference type="Pfam" id="PF00561"/>
    </source>
</evidence>
<accession>A0ABQ4K886</accession>
<dbReference type="PANTHER" id="PTHR43194">
    <property type="entry name" value="HYDROLASE ALPHA/BETA FOLD FAMILY"/>
    <property type="match status" value="1"/>
</dbReference>
<dbReference type="Pfam" id="PF00561">
    <property type="entry name" value="Abhydrolase_1"/>
    <property type="match status" value="1"/>
</dbReference>
<name>A0ABQ4K886_9BACI</name>
<dbReference type="PANTHER" id="PTHR43194:SF2">
    <property type="entry name" value="PEROXISOMAL MEMBRANE PROTEIN LPX1"/>
    <property type="match status" value="1"/>
</dbReference>
<dbReference type="Gene3D" id="3.40.50.1820">
    <property type="entry name" value="alpha/beta hydrolase"/>
    <property type="match status" value="1"/>
</dbReference>
<dbReference type="SUPFAM" id="SSF53474">
    <property type="entry name" value="alpha/beta-Hydrolases"/>
    <property type="match status" value="1"/>
</dbReference>
<evidence type="ECO:0000313" key="2">
    <source>
        <dbReference type="EMBL" id="GIN21245.1"/>
    </source>
</evidence>
<dbReference type="InterPro" id="IPR029058">
    <property type="entry name" value="AB_hydrolase_fold"/>
</dbReference>
<sequence>MTIYYEEHGASKTPLIVFLHGGGVSGWMWDQLLQYFGEYHCIVPDLPEQGRSKSGEKFSIRSSAEKVIKLIEDKGKGKQVILIGFSLGAQIVIQALSMKPELINYAMINSALTKPMPVVRKILRPLIKFSYPLIKWKPFSKLQAKALYIQESDFERYYNESCRIHDETLIRILNENMSFKIPAEFKHASSNILVTVGEKENRLMKKSAKEITQSNPNCYGVLVSGIGHGFPLVKPELFSNMVKVWIEGRELKDGGTDLMEGRGPSSK</sequence>
<keyword evidence="2" id="KW-0378">Hydrolase</keyword>
<dbReference type="RefSeq" id="WP_212963107.1">
    <property type="nucleotide sequence ID" value="NZ_BOQT01000008.1"/>
</dbReference>
<protein>
    <submittedName>
        <fullName evidence="2">Hydrolase</fullName>
    </submittedName>
</protein>
<proteinExistence type="predicted"/>
<comment type="caution">
    <text evidence="2">The sequence shown here is derived from an EMBL/GenBank/DDBJ whole genome shotgun (WGS) entry which is preliminary data.</text>
</comment>
<evidence type="ECO:0000313" key="3">
    <source>
        <dbReference type="Proteomes" id="UP000680279"/>
    </source>
</evidence>
<keyword evidence="3" id="KW-1185">Reference proteome</keyword>
<dbReference type="InterPro" id="IPR000073">
    <property type="entry name" value="AB_hydrolase_1"/>
</dbReference>
<gene>
    <name evidence="2" type="ORF">J1TS3_23790</name>
</gene>
<reference evidence="2 3" key="1">
    <citation type="submission" date="2021-03" db="EMBL/GenBank/DDBJ databases">
        <title>Antimicrobial resistance genes in bacteria isolated from Japanese honey, and their potential for conferring macrolide and lincosamide resistance in the American foulbrood pathogen Paenibacillus larvae.</title>
        <authorList>
            <person name="Okamoto M."/>
            <person name="Kumagai M."/>
            <person name="Kanamori H."/>
            <person name="Takamatsu D."/>
        </authorList>
    </citation>
    <scope>NUCLEOTIDE SEQUENCE [LARGE SCALE GENOMIC DNA]</scope>
    <source>
        <strain evidence="2 3">J1TS3</strain>
    </source>
</reference>
<dbReference type="EMBL" id="BOQT01000008">
    <property type="protein sequence ID" value="GIN21245.1"/>
    <property type="molecule type" value="Genomic_DNA"/>
</dbReference>
<dbReference type="InterPro" id="IPR050228">
    <property type="entry name" value="Carboxylesterase_BioH"/>
</dbReference>
<organism evidence="2 3">
    <name type="scientific">Siminovitchia fordii</name>
    <dbReference type="NCBI Taxonomy" id="254759"/>
    <lineage>
        <taxon>Bacteria</taxon>
        <taxon>Bacillati</taxon>
        <taxon>Bacillota</taxon>
        <taxon>Bacilli</taxon>
        <taxon>Bacillales</taxon>
        <taxon>Bacillaceae</taxon>
        <taxon>Siminovitchia</taxon>
    </lineage>
</organism>